<proteinExistence type="predicted"/>
<dbReference type="GO" id="GO:0003676">
    <property type="term" value="F:nucleic acid binding"/>
    <property type="evidence" value="ECO:0007669"/>
    <property type="project" value="InterPro"/>
</dbReference>
<organism evidence="2 3">
    <name type="scientific">Macrosiphum euphorbiae</name>
    <name type="common">potato aphid</name>
    <dbReference type="NCBI Taxonomy" id="13131"/>
    <lineage>
        <taxon>Eukaryota</taxon>
        <taxon>Metazoa</taxon>
        <taxon>Ecdysozoa</taxon>
        <taxon>Arthropoda</taxon>
        <taxon>Hexapoda</taxon>
        <taxon>Insecta</taxon>
        <taxon>Pterygota</taxon>
        <taxon>Neoptera</taxon>
        <taxon>Paraneoptera</taxon>
        <taxon>Hemiptera</taxon>
        <taxon>Sternorrhyncha</taxon>
        <taxon>Aphidomorpha</taxon>
        <taxon>Aphidoidea</taxon>
        <taxon>Aphididae</taxon>
        <taxon>Macrosiphini</taxon>
        <taxon>Macrosiphum</taxon>
    </lineage>
</organism>
<keyword evidence="3" id="KW-1185">Reference proteome</keyword>
<protein>
    <submittedName>
        <fullName evidence="2">Uncharacterized protein</fullName>
    </submittedName>
</protein>
<evidence type="ECO:0000256" key="1">
    <source>
        <dbReference type="SAM" id="Coils"/>
    </source>
</evidence>
<dbReference type="Gene3D" id="3.30.420.10">
    <property type="entry name" value="Ribonuclease H-like superfamily/Ribonuclease H"/>
    <property type="match status" value="1"/>
</dbReference>
<sequence length="148" mass="16759">MRDNKTAAWSYGLAFVQWGVNTTYHEAIKMTPYESVFGQKARMGLATKVPREVLENIMTGTLEEDMLDMLLDPLTTSTPTTPEYRNDEDVEVQVLNTETIDLEGTQKKIELLEDNTAQKLDNLIKTTRNILDIESDTDEVSHGYNVGK</sequence>
<reference evidence="2 3" key="1">
    <citation type="submission" date="2023-01" db="EMBL/GenBank/DDBJ databases">
        <authorList>
            <person name="Whitehead M."/>
        </authorList>
    </citation>
    <scope>NUCLEOTIDE SEQUENCE [LARGE SCALE GENOMIC DNA]</scope>
</reference>
<dbReference type="InterPro" id="IPR036397">
    <property type="entry name" value="RNaseH_sf"/>
</dbReference>
<comment type="caution">
    <text evidence="2">The sequence shown here is derived from an EMBL/GenBank/DDBJ whole genome shotgun (WGS) entry which is preliminary data.</text>
</comment>
<keyword evidence="1" id="KW-0175">Coiled coil</keyword>
<name>A0AAV0Y3R8_9HEMI</name>
<dbReference type="AlphaFoldDB" id="A0AAV0Y3R8"/>
<evidence type="ECO:0000313" key="2">
    <source>
        <dbReference type="EMBL" id="CAI6375073.1"/>
    </source>
</evidence>
<gene>
    <name evidence="2" type="ORF">MEUPH1_LOCUS28616</name>
</gene>
<accession>A0AAV0Y3R8</accession>
<dbReference type="Proteomes" id="UP001160148">
    <property type="component" value="Unassembled WGS sequence"/>
</dbReference>
<feature type="coiled-coil region" evidence="1">
    <location>
        <begin position="95"/>
        <end position="122"/>
    </location>
</feature>
<evidence type="ECO:0000313" key="3">
    <source>
        <dbReference type="Proteomes" id="UP001160148"/>
    </source>
</evidence>
<dbReference type="EMBL" id="CARXXK010001261">
    <property type="protein sequence ID" value="CAI6375073.1"/>
    <property type="molecule type" value="Genomic_DNA"/>
</dbReference>